<dbReference type="AlphaFoldDB" id="A0A8S9UWS1"/>
<evidence type="ECO:0000313" key="3">
    <source>
        <dbReference type="Proteomes" id="UP000704712"/>
    </source>
</evidence>
<name>A0A8S9UWS1_PHYIN</name>
<feature type="region of interest" description="Disordered" evidence="1">
    <location>
        <begin position="97"/>
        <end position="141"/>
    </location>
</feature>
<dbReference type="PANTHER" id="PTHR33324">
    <property type="entry name" value="EXPRESSED PROTEIN"/>
    <property type="match status" value="1"/>
</dbReference>
<dbReference type="PANTHER" id="PTHR33324:SF2">
    <property type="entry name" value="MYB_SANT-LIKE DNA-BINDING DOMAIN-CONTAINING PROTEIN"/>
    <property type="match status" value="1"/>
</dbReference>
<evidence type="ECO:0000313" key="2">
    <source>
        <dbReference type="EMBL" id="KAF4144823.1"/>
    </source>
</evidence>
<dbReference type="EMBL" id="JAACNO010000795">
    <property type="protein sequence ID" value="KAF4144823.1"/>
    <property type="molecule type" value="Genomic_DNA"/>
</dbReference>
<comment type="caution">
    <text evidence="2">The sequence shown here is derived from an EMBL/GenBank/DDBJ whole genome shotgun (WGS) entry which is preliminary data.</text>
</comment>
<sequence length="307" mass="34547">MTKLWHTDGEKPGSLTSMDILVRWLRAPGNYKRWKSGAKLSLLQEIAGEIKKHGAATRSPAAVSSMDGVASESVVQGVQQRCLHYYELSTVFHTTDACSGTKHGDQTTDAIDNGSAEEKQKRAKLPVQGHQKRSSDALGDNQRLKSQVNDHWRLRSSKERARLVGTNIAELTPCLKEEGEKLAQQLLQREIEHVDAMAKLQFEAELKRQELQTKCEMVLSRHKLRVAGVSEEDVESMIPQRGGVPMYFLFRSKQHKSSQQADLAKCQLESEQKREKLRTTPETLISRHQCLSVGFPEHVVDSVMPLQ</sequence>
<gene>
    <name evidence="2" type="ORF">GN958_ATG05991</name>
</gene>
<evidence type="ECO:0000256" key="1">
    <source>
        <dbReference type="SAM" id="MobiDB-lite"/>
    </source>
</evidence>
<organism evidence="2 3">
    <name type="scientific">Phytophthora infestans</name>
    <name type="common">Potato late blight agent</name>
    <name type="synonym">Botrytis infestans</name>
    <dbReference type="NCBI Taxonomy" id="4787"/>
    <lineage>
        <taxon>Eukaryota</taxon>
        <taxon>Sar</taxon>
        <taxon>Stramenopiles</taxon>
        <taxon>Oomycota</taxon>
        <taxon>Peronosporomycetes</taxon>
        <taxon>Peronosporales</taxon>
        <taxon>Peronosporaceae</taxon>
        <taxon>Phytophthora</taxon>
    </lineage>
</organism>
<accession>A0A8S9UWS1</accession>
<reference evidence="2" key="1">
    <citation type="submission" date="2020-03" db="EMBL/GenBank/DDBJ databases">
        <title>Hybrid Assembly of Korean Phytophthora infestans isolates.</title>
        <authorList>
            <person name="Prokchorchik M."/>
            <person name="Lee Y."/>
            <person name="Seo J."/>
            <person name="Cho J.-H."/>
            <person name="Park Y.-E."/>
            <person name="Jang D.-C."/>
            <person name="Im J.-S."/>
            <person name="Choi J.-G."/>
            <person name="Park H.-J."/>
            <person name="Lee G.-B."/>
            <person name="Lee Y.-G."/>
            <person name="Hong S.-Y."/>
            <person name="Cho K."/>
            <person name="Sohn K.H."/>
        </authorList>
    </citation>
    <scope>NUCLEOTIDE SEQUENCE</scope>
    <source>
        <strain evidence="2">KR_2_A2</strain>
    </source>
</reference>
<protein>
    <submittedName>
        <fullName evidence="2">Uncharacterized protein</fullName>
    </submittedName>
</protein>
<dbReference type="Proteomes" id="UP000704712">
    <property type="component" value="Unassembled WGS sequence"/>
</dbReference>
<proteinExistence type="predicted"/>